<dbReference type="InterPro" id="IPR027417">
    <property type="entry name" value="P-loop_NTPase"/>
</dbReference>
<evidence type="ECO:0000313" key="6">
    <source>
        <dbReference type="Proteomes" id="UP000813461"/>
    </source>
</evidence>
<dbReference type="OrthoDB" id="6513042at2759"/>
<dbReference type="InterPro" id="IPR041679">
    <property type="entry name" value="DNA2/NAM7-like_C"/>
</dbReference>
<protein>
    <submittedName>
        <fullName evidence="5">P-loop containing nucleoside triphosphate hydrolase protein</fullName>
    </submittedName>
</protein>
<dbReference type="Pfam" id="PF13086">
    <property type="entry name" value="AAA_11"/>
    <property type="match status" value="1"/>
</dbReference>
<dbReference type="InterPro" id="IPR041677">
    <property type="entry name" value="DNA2/NAM7_AAA_11"/>
</dbReference>
<keyword evidence="6" id="KW-1185">Reference proteome</keyword>
<dbReference type="AlphaFoldDB" id="A0A8K0QSY2"/>
<evidence type="ECO:0000313" key="5">
    <source>
        <dbReference type="EMBL" id="KAH7068680.1"/>
    </source>
</evidence>
<gene>
    <name evidence="5" type="ORF">FB567DRAFT_540968</name>
</gene>
<sequence>MASTKEAVACNHAQTGGRAAKIVVAVPNIRPKTKTWASIVTGPTATVLNHTNPSPVAVEKKERQAVAAVLSDSTKSLNRSDSATSSKSTDNVHWEYDVYATPFVPQEWQAINHEPALEIVTTPNRHRIDSPRYTTTFAGTSFLPKRPVFTQEHDSLILQPSQLAAQSYLLYFALKWQIELAAKELENKRHAIYKTQLNMVWGPDDQPLWALSVPGLREDSPLLEMGDILQLRQMWIDGAGNLTQVPMLVKDPDTGHTRYEYKSWTGIQYDAPIYSINRAQELVMLKAKGLSHLHVGQALVPMVVNVSFPLKHAFLEAQRQALAYISLELGKVVSGSLNPDHATKAQSTFDSSPEAQNIPAKADIISGGPNQQIVCNDWIRRILFPLQEDGILQTKLRTIPHRPLFDPAINFEQAHAVKSVCINDYGILPYLISGPPGTGKTKTLVETAMQLLNGDDVAHILICAPSEAAADTLALRLKNYLSNKQLFRLNRPGRADNEVPQDLTQYCYMENDMFYLPPFQTLMAFNVVVTSCQDAALLADARLTNNDLWEVERNVLAAFHPEQEAEAPIPALHWGALLIDEAAQATEIDVLSAINVVCPPSSYPLSNHQPRFVMAGDENQLGPRTASRNPDFSKSLFARLFERPLYANHPLSRSKIKPSSGPPVLKSSMLPIIFPPFANLIRNYRSHPAILSVPSSLFYNDTLIPEALTPNTPLHISSLWRGRKWPVLFIPNTANDEIERDAGGWYNVTEARIACSLAQTLAYECKVQQADICIMSPFAAQVKLLRSLIRSSDYGGGSGLWYVNIGPLEAFQGLEKRVVILCTTRTRSRFLGEDEKRGMGIVGQKRKMNVALTRAKEALFVIGNPEVLGRDEHWRVWLAFCWRNKLVSDQGEVWRGDDEGSGNKKVGVLERALVAKEEHEGQKETRVLGHAASNLDMERDYELWVESLREALDEDLESVEEDIEDELDDDLQDDDADRASHETK</sequence>
<reference evidence="5" key="1">
    <citation type="journal article" date="2021" name="Nat. Commun.">
        <title>Genetic determinants of endophytism in the Arabidopsis root mycobiome.</title>
        <authorList>
            <person name="Mesny F."/>
            <person name="Miyauchi S."/>
            <person name="Thiergart T."/>
            <person name="Pickel B."/>
            <person name="Atanasova L."/>
            <person name="Karlsson M."/>
            <person name="Huettel B."/>
            <person name="Barry K.W."/>
            <person name="Haridas S."/>
            <person name="Chen C."/>
            <person name="Bauer D."/>
            <person name="Andreopoulos W."/>
            <person name="Pangilinan J."/>
            <person name="LaButti K."/>
            <person name="Riley R."/>
            <person name="Lipzen A."/>
            <person name="Clum A."/>
            <person name="Drula E."/>
            <person name="Henrissat B."/>
            <person name="Kohler A."/>
            <person name="Grigoriev I.V."/>
            <person name="Martin F.M."/>
            <person name="Hacquard S."/>
        </authorList>
    </citation>
    <scope>NUCLEOTIDE SEQUENCE</scope>
    <source>
        <strain evidence="5">MPI-SDFR-AT-0120</strain>
    </source>
</reference>
<dbReference type="InterPro" id="IPR047187">
    <property type="entry name" value="SF1_C_Upf1"/>
</dbReference>
<evidence type="ECO:0000259" key="3">
    <source>
        <dbReference type="Pfam" id="PF13086"/>
    </source>
</evidence>
<evidence type="ECO:0000256" key="1">
    <source>
        <dbReference type="ARBA" id="ARBA00022806"/>
    </source>
</evidence>
<dbReference type="InterPro" id="IPR045055">
    <property type="entry name" value="DNA2/NAM7-like"/>
</dbReference>
<dbReference type="Pfam" id="PF13087">
    <property type="entry name" value="AAA_12"/>
    <property type="match status" value="1"/>
</dbReference>
<name>A0A8K0QSY2_9PLEO</name>
<keyword evidence="1" id="KW-0547">Nucleotide-binding</keyword>
<dbReference type="PANTHER" id="PTHR10887">
    <property type="entry name" value="DNA2/NAM7 HELICASE FAMILY"/>
    <property type="match status" value="1"/>
</dbReference>
<proteinExistence type="predicted"/>
<dbReference type="GO" id="GO:0035194">
    <property type="term" value="P:regulatory ncRNA-mediated post-transcriptional gene silencing"/>
    <property type="evidence" value="ECO:0007669"/>
    <property type="project" value="TreeGrafter"/>
</dbReference>
<dbReference type="Gene3D" id="3.40.50.300">
    <property type="entry name" value="P-loop containing nucleotide triphosphate hydrolases"/>
    <property type="match status" value="2"/>
</dbReference>
<keyword evidence="1" id="KW-0067">ATP-binding</keyword>
<dbReference type="GO" id="GO:0004386">
    <property type="term" value="F:helicase activity"/>
    <property type="evidence" value="ECO:0007669"/>
    <property type="project" value="InterPro"/>
</dbReference>
<feature type="compositionally biased region" description="Acidic residues" evidence="2">
    <location>
        <begin position="955"/>
        <end position="976"/>
    </location>
</feature>
<evidence type="ECO:0000259" key="4">
    <source>
        <dbReference type="Pfam" id="PF13087"/>
    </source>
</evidence>
<feature type="domain" description="DNA2/NAM7 helicase-like C-terminal" evidence="4">
    <location>
        <begin position="679"/>
        <end position="865"/>
    </location>
</feature>
<dbReference type="PANTHER" id="PTHR10887:SF322">
    <property type="entry name" value="HELICASE MOV-10"/>
    <property type="match status" value="1"/>
</dbReference>
<dbReference type="FunFam" id="3.40.50.300:FF:006154">
    <property type="entry name" value="Predicted protein"/>
    <property type="match status" value="1"/>
</dbReference>
<comment type="caution">
    <text evidence="5">The sequence shown here is derived from an EMBL/GenBank/DDBJ whole genome shotgun (WGS) entry which is preliminary data.</text>
</comment>
<keyword evidence="5" id="KW-0378">Hydrolase</keyword>
<feature type="region of interest" description="Disordered" evidence="2">
    <location>
        <begin position="955"/>
        <end position="984"/>
    </location>
</feature>
<dbReference type="GO" id="GO:0016787">
    <property type="term" value="F:hydrolase activity"/>
    <property type="evidence" value="ECO:0007669"/>
    <property type="project" value="UniProtKB-KW"/>
</dbReference>
<keyword evidence="1" id="KW-0347">Helicase</keyword>
<dbReference type="CDD" id="cd18808">
    <property type="entry name" value="SF1_C_Upf1"/>
    <property type="match status" value="1"/>
</dbReference>
<dbReference type="SUPFAM" id="SSF52540">
    <property type="entry name" value="P-loop containing nucleoside triphosphate hydrolases"/>
    <property type="match status" value="1"/>
</dbReference>
<dbReference type="Proteomes" id="UP000813461">
    <property type="component" value="Unassembled WGS sequence"/>
</dbReference>
<accession>A0A8K0QSY2</accession>
<feature type="domain" description="DNA2/NAM7 helicase helicase" evidence="3">
    <location>
        <begin position="409"/>
        <end position="496"/>
    </location>
</feature>
<dbReference type="GO" id="GO:0005829">
    <property type="term" value="C:cytosol"/>
    <property type="evidence" value="ECO:0007669"/>
    <property type="project" value="TreeGrafter"/>
</dbReference>
<organism evidence="5 6">
    <name type="scientific">Paraphoma chrysanthemicola</name>
    <dbReference type="NCBI Taxonomy" id="798071"/>
    <lineage>
        <taxon>Eukaryota</taxon>
        <taxon>Fungi</taxon>
        <taxon>Dikarya</taxon>
        <taxon>Ascomycota</taxon>
        <taxon>Pezizomycotina</taxon>
        <taxon>Dothideomycetes</taxon>
        <taxon>Pleosporomycetidae</taxon>
        <taxon>Pleosporales</taxon>
        <taxon>Pleosporineae</taxon>
        <taxon>Phaeosphaeriaceae</taxon>
        <taxon>Paraphoma</taxon>
    </lineage>
</organism>
<evidence type="ECO:0000256" key="2">
    <source>
        <dbReference type="SAM" id="MobiDB-lite"/>
    </source>
</evidence>
<dbReference type="EMBL" id="JAGMVJ010000031">
    <property type="protein sequence ID" value="KAH7068680.1"/>
    <property type="molecule type" value="Genomic_DNA"/>
</dbReference>